<keyword evidence="10" id="KW-1185">Reference proteome</keyword>
<dbReference type="AlphaFoldDB" id="A0A8A0RKU1"/>
<dbReference type="EMBL" id="CP059066">
    <property type="protein sequence ID" value="QSQ07856.1"/>
    <property type="molecule type" value="Genomic_DNA"/>
</dbReference>
<dbReference type="Gene3D" id="2.40.30.170">
    <property type="match status" value="1"/>
</dbReference>
<evidence type="ECO:0000313" key="9">
    <source>
        <dbReference type="EMBL" id="QSQ07856.1"/>
    </source>
</evidence>
<dbReference type="PANTHER" id="PTHR32347:SF14">
    <property type="entry name" value="EFFLUX SYSTEM COMPONENT YKNX-RELATED"/>
    <property type="match status" value="1"/>
</dbReference>
<dbReference type="GO" id="GO:0022857">
    <property type="term" value="F:transmembrane transporter activity"/>
    <property type="evidence" value="ECO:0007669"/>
    <property type="project" value="InterPro"/>
</dbReference>
<comment type="similarity">
    <text evidence="2">Belongs to the membrane fusion protein (MFP) (TC 8.A.1) family.</text>
</comment>
<dbReference type="Proteomes" id="UP000662904">
    <property type="component" value="Chromosome"/>
</dbReference>
<evidence type="ECO:0000259" key="8">
    <source>
        <dbReference type="Pfam" id="PF25990"/>
    </source>
</evidence>
<dbReference type="GO" id="GO:0016020">
    <property type="term" value="C:membrane"/>
    <property type="evidence" value="ECO:0007669"/>
    <property type="project" value="InterPro"/>
</dbReference>
<keyword evidence="5" id="KW-0812">Transmembrane</keyword>
<dbReference type="Pfam" id="PF25989">
    <property type="entry name" value="YknX_C"/>
    <property type="match status" value="1"/>
</dbReference>
<feature type="domain" description="YknX-like beta-barrel" evidence="8">
    <location>
        <begin position="256"/>
        <end position="335"/>
    </location>
</feature>
<proteinExistence type="inferred from homology"/>
<protein>
    <submittedName>
        <fullName evidence="9">Macrolide export protein MacA</fullName>
    </submittedName>
</protein>
<dbReference type="InterPro" id="IPR050465">
    <property type="entry name" value="UPF0194_transport"/>
</dbReference>
<dbReference type="InterPro" id="IPR058636">
    <property type="entry name" value="Beta-barrel_YknX"/>
</dbReference>
<dbReference type="Gene3D" id="2.40.420.20">
    <property type="match status" value="1"/>
</dbReference>
<sequence>MRKRGRIIFMIIIVIGAITAGFLINKNRAQGLMVKTTKVIKRDLTTTVFTTGRIKPALEDEIVSRTSGIIDQILVKRGDRVEEGQLLAVIDRDNLEYKLEIAKAKYEAAEAEFQMAKRDLEEKKGDALRELEKAELEYEQVISEYEINKELFEKGAISKKDLEVSESNLKMQEIRLNKAQSEVNKLEDTGFYEELIKSKQAALEQCLAELKEVEMEVERRYIKASIEGIVLDVLVEEGTMVQPGTPLFSLGNIDTLEIKGEVNEFDVIKLKPGQRVKITGDGFSNKEYLGVLEEIAPAAITRIIGQSSRTTVEIIVEITSPDSSIRPGFSANMEIITKEKKDIPVLPLECVKNRDGKSYVFLVREDGTVEEREVGTGISNDLYIEIVDGLSEGDIVVANPGENLKSGQKVIVNDKP</sequence>
<accession>A0A8A0RKU1</accession>
<evidence type="ECO:0000256" key="3">
    <source>
        <dbReference type="ARBA" id="ARBA00023054"/>
    </source>
</evidence>
<keyword evidence="5" id="KW-0472">Membrane</keyword>
<comment type="subcellular location">
    <subcellularLocation>
        <location evidence="1">Cell envelope</location>
    </subcellularLocation>
</comment>
<dbReference type="InterPro" id="IPR058637">
    <property type="entry name" value="YknX-like_C"/>
</dbReference>
<keyword evidence="3 4" id="KW-0175">Coiled coil</keyword>
<evidence type="ECO:0000313" key="10">
    <source>
        <dbReference type="Proteomes" id="UP000662904"/>
    </source>
</evidence>
<dbReference type="GO" id="GO:0030313">
    <property type="term" value="C:cell envelope"/>
    <property type="evidence" value="ECO:0007669"/>
    <property type="project" value="UniProtKB-SubCell"/>
</dbReference>
<dbReference type="Pfam" id="PF25917">
    <property type="entry name" value="BSH_RND"/>
    <property type="match status" value="1"/>
</dbReference>
<dbReference type="InterPro" id="IPR058625">
    <property type="entry name" value="MdtA-like_BSH"/>
</dbReference>
<evidence type="ECO:0000256" key="5">
    <source>
        <dbReference type="SAM" id="Phobius"/>
    </source>
</evidence>
<dbReference type="Pfam" id="PF25990">
    <property type="entry name" value="Beta-barrel_YknX"/>
    <property type="match status" value="1"/>
</dbReference>
<name>A0A8A0RKU1_9FIRM</name>
<feature type="transmembrane region" description="Helical" evidence="5">
    <location>
        <begin position="7"/>
        <end position="24"/>
    </location>
</feature>
<dbReference type="RefSeq" id="WP_206708105.1">
    <property type="nucleotide sequence ID" value="NZ_CP059066.1"/>
</dbReference>
<feature type="coiled-coil region" evidence="4">
    <location>
        <begin position="92"/>
        <end position="216"/>
    </location>
</feature>
<gene>
    <name evidence="9" type="primary">macA_1</name>
    <name evidence="9" type="ORF">H0A61_00173</name>
</gene>
<evidence type="ECO:0000259" key="7">
    <source>
        <dbReference type="Pfam" id="PF25989"/>
    </source>
</evidence>
<organism evidence="9 10">
    <name type="scientific">Koleobacter methoxysyntrophicus</name>
    <dbReference type="NCBI Taxonomy" id="2751313"/>
    <lineage>
        <taxon>Bacteria</taxon>
        <taxon>Bacillati</taxon>
        <taxon>Bacillota</taxon>
        <taxon>Clostridia</taxon>
        <taxon>Koleobacterales</taxon>
        <taxon>Koleobacteraceae</taxon>
        <taxon>Koleobacter</taxon>
    </lineage>
</organism>
<keyword evidence="5" id="KW-1133">Transmembrane helix</keyword>
<dbReference type="NCBIfam" id="TIGR01730">
    <property type="entry name" value="RND_mfp"/>
    <property type="match status" value="1"/>
</dbReference>
<feature type="domain" description="YknX-like C-terminal permuted SH3-like" evidence="7">
    <location>
        <begin position="345"/>
        <end position="412"/>
    </location>
</feature>
<dbReference type="Gene3D" id="1.10.287.470">
    <property type="entry name" value="Helix hairpin bin"/>
    <property type="match status" value="2"/>
</dbReference>
<dbReference type="KEGG" id="kme:H0A61_00173"/>
<dbReference type="PANTHER" id="PTHR32347">
    <property type="entry name" value="EFFLUX SYSTEM COMPONENT YKNX-RELATED"/>
    <property type="match status" value="1"/>
</dbReference>
<evidence type="ECO:0000256" key="2">
    <source>
        <dbReference type="ARBA" id="ARBA00009477"/>
    </source>
</evidence>
<dbReference type="SUPFAM" id="SSF111369">
    <property type="entry name" value="HlyD-like secretion proteins"/>
    <property type="match status" value="1"/>
</dbReference>
<evidence type="ECO:0000259" key="6">
    <source>
        <dbReference type="Pfam" id="PF25917"/>
    </source>
</evidence>
<dbReference type="Gene3D" id="2.40.50.100">
    <property type="match status" value="2"/>
</dbReference>
<dbReference type="InterPro" id="IPR006143">
    <property type="entry name" value="RND_pump_MFP"/>
</dbReference>
<reference evidence="9" key="1">
    <citation type="submission" date="2020-07" db="EMBL/GenBank/DDBJ databases">
        <title>Koleobacter methoxysyntrophicus gen. nov., sp. nov., a novel anaerobic bacterium isolated from deep subsurface oil field and proposal of Koleobacterales ord. nov. in the phylum Firmicutes.</title>
        <authorList>
            <person name="Sakamoto S."/>
            <person name="Tamaki H."/>
        </authorList>
    </citation>
    <scope>NUCLEOTIDE SEQUENCE</scope>
    <source>
        <strain evidence="9">NRmbB1</strain>
    </source>
</reference>
<feature type="domain" description="Multidrug resistance protein MdtA-like barrel-sandwich hybrid" evidence="6">
    <location>
        <begin position="61"/>
        <end position="247"/>
    </location>
</feature>
<evidence type="ECO:0000256" key="1">
    <source>
        <dbReference type="ARBA" id="ARBA00004196"/>
    </source>
</evidence>
<evidence type="ECO:0000256" key="4">
    <source>
        <dbReference type="SAM" id="Coils"/>
    </source>
</evidence>